<evidence type="ECO:0000313" key="4">
    <source>
        <dbReference type="Proteomes" id="UP000183287"/>
    </source>
</evidence>
<evidence type="ECO:0000256" key="1">
    <source>
        <dbReference type="SAM" id="MobiDB-lite"/>
    </source>
</evidence>
<proteinExistence type="predicted"/>
<dbReference type="AlphaFoldDB" id="A0A1I4KU89"/>
<dbReference type="EMBL" id="FOUB01000005">
    <property type="protein sequence ID" value="SFL82305.1"/>
    <property type="molecule type" value="Genomic_DNA"/>
</dbReference>
<feature type="signal peptide" evidence="2">
    <location>
        <begin position="1"/>
        <end position="19"/>
    </location>
</feature>
<protein>
    <submittedName>
        <fullName evidence="3">Uncharacterized protein</fullName>
    </submittedName>
</protein>
<name>A0A1I4KU89_9PROT</name>
<keyword evidence="4" id="KW-1185">Reference proteome</keyword>
<feature type="region of interest" description="Disordered" evidence="1">
    <location>
        <begin position="23"/>
        <end position="90"/>
    </location>
</feature>
<keyword evidence="2" id="KW-0732">Signal</keyword>
<dbReference type="Proteomes" id="UP000183287">
    <property type="component" value="Unassembled WGS sequence"/>
</dbReference>
<sequence length="90" mass="9804">MFTKVLLIVALSFSISCFAADTAKDKPNTSNTSNSSTNINNLILPAQQSDSSTKKEISESSKETDSGSEQESSHPKKQSPMVDYCREHTC</sequence>
<dbReference type="PROSITE" id="PS51257">
    <property type="entry name" value="PROKAR_LIPOPROTEIN"/>
    <property type="match status" value="1"/>
</dbReference>
<feature type="compositionally biased region" description="Basic and acidic residues" evidence="1">
    <location>
        <begin position="52"/>
        <end position="65"/>
    </location>
</feature>
<feature type="chain" id="PRO_5010329498" evidence="2">
    <location>
        <begin position="20"/>
        <end position="90"/>
    </location>
</feature>
<accession>A0A1I4KU89</accession>
<evidence type="ECO:0000256" key="2">
    <source>
        <dbReference type="SAM" id="SignalP"/>
    </source>
</evidence>
<reference evidence="4" key="1">
    <citation type="submission" date="2016-10" db="EMBL/GenBank/DDBJ databases">
        <authorList>
            <person name="Varghese N."/>
            <person name="Submissions S."/>
        </authorList>
    </citation>
    <scope>NUCLEOTIDE SEQUENCE [LARGE SCALE GENOMIC DNA]</scope>
    <source>
        <strain evidence="4">Nm44</strain>
    </source>
</reference>
<gene>
    <name evidence="3" type="ORF">SAMN05421863_100516</name>
</gene>
<organism evidence="3 4">
    <name type="scientific">Nitrosomonas communis</name>
    <dbReference type="NCBI Taxonomy" id="44574"/>
    <lineage>
        <taxon>Bacteria</taxon>
        <taxon>Pseudomonadati</taxon>
        <taxon>Pseudomonadota</taxon>
        <taxon>Betaproteobacteria</taxon>
        <taxon>Nitrosomonadales</taxon>
        <taxon>Nitrosomonadaceae</taxon>
        <taxon>Nitrosomonas</taxon>
    </lineage>
</organism>
<evidence type="ECO:0000313" key="3">
    <source>
        <dbReference type="EMBL" id="SFL82305.1"/>
    </source>
</evidence>
<feature type="compositionally biased region" description="Low complexity" evidence="1">
    <location>
        <begin position="28"/>
        <end position="41"/>
    </location>
</feature>